<name>A0ABM1JSI9_GEKJA</name>
<evidence type="ECO:0000259" key="5">
    <source>
        <dbReference type="PROSITE" id="PS50200"/>
    </source>
</evidence>
<evidence type="ECO:0000313" key="7">
    <source>
        <dbReference type="RefSeq" id="XP_015264426.1"/>
    </source>
</evidence>
<feature type="region of interest" description="Disordered" evidence="1">
    <location>
        <begin position="1039"/>
        <end position="1236"/>
    </location>
</feature>
<dbReference type="SUPFAM" id="SSF50729">
    <property type="entry name" value="PH domain-like"/>
    <property type="match status" value="1"/>
</dbReference>
<feature type="compositionally biased region" description="Basic and acidic residues" evidence="1">
    <location>
        <begin position="1127"/>
        <end position="1137"/>
    </location>
</feature>
<protein>
    <submittedName>
        <fullName evidence="7">FERM and PDZ domain-containing protein 3</fullName>
    </submittedName>
</protein>
<dbReference type="InterPro" id="IPR000299">
    <property type="entry name" value="FERM_domain"/>
</dbReference>
<feature type="region of interest" description="Disordered" evidence="1">
    <location>
        <begin position="899"/>
        <end position="930"/>
    </location>
</feature>
<dbReference type="RefSeq" id="XP_015264426.1">
    <property type="nucleotide sequence ID" value="XM_015408940.1"/>
</dbReference>
<feature type="region of interest" description="Disordered" evidence="1">
    <location>
        <begin position="1315"/>
        <end position="1394"/>
    </location>
</feature>
<dbReference type="PROSITE" id="PS50057">
    <property type="entry name" value="FERM_3"/>
    <property type="match status" value="1"/>
</dbReference>
<feature type="compositionally biased region" description="Low complexity" evidence="1">
    <location>
        <begin position="1116"/>
        <end position="1126"/>
    </location>
</feature>
<gene>
    <name evidence="7" type="primary">FRMPD3</name>
</gene>
<feature type="region of interest" description="Disordered" evidence="1">
    <location>
        <begin position="946"/>
        <end position="967"/>
    </location>
</feature>
<dbReference type="Proteomes" id="UP000694871">
    <property type="component" value="Unplaced"/>
</dbReference>
<dbReference type="PANTHER" id="PTHR46221">
    <property type="entry name" value="FERM AND PDZ DOMAIN-CONTAINING PROTEIN FAMILY MEMBER"/>
    <property type="match status" value="1"/>
</dbReference>
<proteinExistence type="predicted"/>
<feature type="compositionally biased region" description="Basic and acidic residues" evidence="1">
    <location>
        <begin position="1321"/>
        <end position="1331"/>
    </location>
</feature>
<dbReference type="SUPFAM" id="SSF54236">
    <property type="entry name" value="Ubiquitin-like"/>
    <property type="match status" value="1"/>
</dbReference>
<keyword evidence="6" id="KW-1185">Reference proteome</keyword>
<dbReference type="SUPFAM" id="SSF50156">
    <property type="entry name" value="PDZ domain-like"/>
    <property type="match status" value="1"/>
</dbReference>
<dbReference type="Pfam" id="PF21477">
    <property type="entry name" value="FERM_C_FAK1"/>
    <property type="match status" value="1"/>
</dbReference>
<dbReference type="GeneID" id="107108504"/>
<feature type="signal peptide" evidence="2">
    <location>
        <begin position="1"/>
        <end position="19"/>
    </location>
</feature>
<dbReference type="SUPFAM" id="SSF47031">
    <property type="entry name" value="Second domain of FERM"/>
    <property type="match status" value="1"/>
</dbReference>
<feature type="chain" id="PRO_5045669669" evidence="2">
    <location>
        <begin position="20"/>
        <end position="1770"/>
    </location>
</feature>
<dbReference type="InterPro" id="IPR001478">
    <property type="entry name" value="PDZ"/>
</dbReference>
<keyword evidence="2" id="KW-0732">Signal</keyword>
<sequence length="1770" mass="194832">MVAIFWLCSAALVTFPAAASTPCAWIAHQTPPSPVPGKRKGGDKAGGRLSCQLLGTDKPPIQVLRRHVMQEERWDDMECGQLPSDALRQVKIQRDPVYGFGFVAGSERPVVVRSVTPGGPSDDKLLAGDQILAINDEDVSEAPRERFIELVRGAKESILLTVLQTHQSPKSAFISAAKKAKLRSNPVKVRFSEQVTVGETDPEMLKKEALLLIPNVLKVFLENGQIKSFTFDGRTTVKDVMVTLQDRLSLRHIEHFALVLEYASPEQSHKFLLLQDKQPLAHVVQRTHYQGMRCLFRVSFFPKDPVELLRRDPAAFEYLYIQSRNDVIRERFGMEPKPEMLLGLTALHIYITVSATRPSQKVSLKNVEKEWGLEPFLPPSLLQGIKDKSLRKALSQQLKAHQNQPPCGTKVSTTQAKLQYLRILNELPTFAGVLFNTVGLDEKQPATTLLVGPRHGISHVIDLKTNLTTVLSEFSKVSKIQLFRENQGVARVETSILDAKPLVLLMEWPEATNFACLIAGYCRLLVDSQRMIFSRPASQPPPPPQMIKADYAPTTHRSAAAGHVGKKESGFLGGTVPSPGECPPRAPVASDSELVSFCYLHMREQRKERKTRTDINENLIFFEESRPRTKSDPTPKSSGQDCNGAAHDYDPDGLDRERWANRARAYTMDSHGRSNSVHFYCDSCKAKVKGRLASRKGGNPGSSRDNVVDLMSLPPPGSDEEEDETTALLPAIAAPPPGFRDNSSDEDDSKRRAAAQGQEQGRHLCGILYDEIPVTLIDSVQTRTVRDHAQDLDDALVSTLQALEALAASEDGLHPQPQQTAGLIVLAAITPESSLDSGHETNSSEITDVSEMVSAMKQHQNAAYFLAQHINKESLLTRKDIPFRIQGCAAQAVLASPYRLRHQEPSSSPKPAILNRNAKPPCSGNKQDAPQLGRSYALAVQPVLSQQLSEPKSKGTPTPDVACEGPRPPKAALEVSLHATALSSEQVLQNKMPKEVRLSPKLILDARSGVPPAIISAALQQVVSHKSLPSPAAAAAAATSLDLPSEHKTPNGSQGCRRQGSNKHLQHQASQLDVDPSSYKCPQKQQEEASPTPRGSQGSKVNVLHCSLAPGERQASKSSQPKSSQESTEKPGGDEPLPKAGGQCASPAPQKLSAPAGQGERGQQEPCAKSLKAETSILRSPAAASSVFRSSSEDPTGQIQLGTRTEGLTISSMPSKKPEKVLEVTPPDVDIPAKPKVPKAPFRLRKLFSATFPTRLKKETDERQAQLQKVKQYELEFLEELLKPKTKGDPPPLEYLLPSASGRCSCQLKTSPVQKVPGMSREQRRSCDCKRISRGARPQPSPLIAPELERRGREKAQKQAEVVKGTSIKSPLKGSRLRSTSLESRDRRTDPENSLSCLTTCASRGECMGAPHYRKLMRRYSVSEIDKTDDTSLTSDVYQSIYPAQQKCSQEESQAAVQAPALKNKAQEMLAVGAEPSYVQIAQEKKSQKDHTVFSLQEDLYPSHAELPEEDMEGEKCCSIRYCFYYRKCDMADDGSEKDELSYSIPMQILPGMKLDNQAVPVVSRTLQVLDASACSSPDDNQTQEIDLRTSTFEGSLAKIHALRGRTYALPDGFLAVQLDTSELLTILRQCVVNPEVREGKPYLSQLIQYKQELALKFKEFRASCRRVAAVDKSPTRMLSAITSSFQVLGSLIETFVRLVYVVRSESQRQALLTKVEEVVRNYTFLLRAAEESTARTVSHRDQAADQLTRQSVATVMSTFTRSLKTLMNK</sequence>
<evidence type="ECO:0000313" key="6">
    <source>
        <dbReference type="Proteomes" id="UP000694871"/>
    </source>
</evidence>
<dbReference type="Gene3D" id="2.30.42.10">
    <property type="match status" value="1"/>
</dbReference>
<dbReference type="CDD" id="cd06769">
    <property type="entry name" value="PDZ_FRMPD1_3_4-like"/>
    <property type="match status" value="1"/>
</dbReference>
<dbReference type="Pfam" id="PF00595">
    <property type="entry name" value="PDZ"/>
    <property type="match status" value="1"/>
</dbReference>
<evidence type="ECO:0000256" key="2">
    <source>
        <dbReference type="SAM" id="SignalP"/>
    </source>
</evidence>
<dbReference type="InterPro" id="IPR049385">
    <property type="entry name" value="FAK1-like_FERM_C"/>
</dbReference>
<feature type="domain" description="FERM" evidence="3">
    <location>
        <begin position="215"/>
        <end position="529"/>
    </location>
</feature>
<feature type="domain" description="PDZ" evidence="4">
    <location>
        <begin position="89"/>
        <end position="166"/>
    </location>
</feature>
<feature type="compositionally biased region" description="Polar residues" evidence="1">
    <location>
        <begin position="1187"/>
        <end position="1214"/>
    </location>
</feature>
<dbReference type="CDD" id="cd14473">
    <property type="entry name" value="FERM_B-lobe"/>
    <property type="match status" value="1"/>
</dbReference>
<dbReference type="InterPro" id="IPR019748">
    <property type="entry name" value="FERM_central"/>
</dbReference>
<dbReference type="InterPro" id="IPR011993">
    <property type="entry name" value="PH-like_dom_sf"/>
</dbReference>
<dbReference type="SMART" id="SM00295">
    <property type="entry name" value="B41"/>
    <property type="match status" value="1"/>
</dbReference>
<dbReference type="PROSITE" id="PS50200">
    <property type="entry name" value="RA"/>
    <property type="match status" value="1"/>
</dbReference>
<dbReference type="CDD" id="cd17169">
    <property type="entry name" value="FERM_F1_FRMPD3"/>
    <property type="match status" value="1"/>
</dbReference>
<feature type="compositionally biased region" description="Basic and acidic residues" evidence="1">
    <location>
        <begin position="1347"/>
        <end position="1358"/>
    </location>
</feature>
<feature type="domain" description="Ras-associating" evidence="5">
    <location>
        <begin position="216"/>
        <end position="314"/>
    </location>
</feature>
<accession>A0ABM1JSI9</accession>
<dbReference type="InterPro" id="IPR014352">
    <property type="entry name" value="FERM/acyl-CoA-bd_prot_sf"/>
</dbReference>
<dbReference type="Gene3D" id="2.30.29.30">
    <property type="entry name" value="Pleckstrin-homology domain (PH domain)/Phosphotyrosine-binding domain (PTB)"/>
    <property type="match status" value="1"/>
</dbReference>
<feature type="region of interest" description="Disordered" evidence="1">
    <location>
        <begin position="27"/>
        <end position="46"/>
    </location>
</feature>
<dbReference type="PROSITE" id="PS50106">
    <property type="entry name" value="PDZ"/>
    <property type="match status" value="1"/>
</dbReference>
<feature type="region of interest" description="Disordered" evidence="1">
    <location>
        <begin position="624"/>
        <end position="654"/>
    </location>
</feature>
<dbReference type="InterPro" id="IPR041779">
    <property type="entry name" value="FRMPD1/3/4_FERM_C"/>
</dbReference>
<dbReference type="InterPro" id="IPR000159">
    <property type="entry name" value="RA_dom"/>
</dbReference>
<dbReference type="InterPro" id="IPR029071">
    <property type="entry name" value="Ubiquitin-like_domsf"/>
</dbReference>
<dbReference type="Gene3D" id="1.20.80.10">
    <property type="match status" value="1"/>
</dbReference>
<feature type="compositionally biased region" description="Basic and acidic residues" evidence="1">
    <location>
        <begin position="624"/>
        <end position="633"/>
    </location>
</feature>
<dbReference type="SMART" id="SM00228">
    <property type="entry name" value="PDZ"/>
    <property type="match status" value="1"/>
</dbReference>
<dbReference type="InterPro" id="IPR035963">
    <property type="entry name" value="FERM_2"/>
</dbReference>
<organism evidence="6 7">
    <name type="scientific">Gekko japonicus</name>
    <name type="common">Schlegel's Japanese gecko</name>
    <dbReference type="NCBI Taxonomy" id="146911"/>
    <lineage>
        <taxon>Eukaryota</taxon>
        <taxon>Metazoa</taxon>
        <taxon>Chordata</taxon>
        <taxon>Craniata</taxon>
        <taxon>Vertebrata</taxon>
        <taxon>Euteleostomi</taxon>
        <taxon>Lepidosauria</taxon>
        <taxon>Squamata</taxon>
        <taxon>Bifurcata</taxon>
        <taxon>Gekkota</taxon>
        <taxon>Gekkonidae</taxon>
        <taxon>Gekkoninae</taxon>
        <taxon>Gekko</taxon>
    </lineage>
</organism>
<evidence type="ECO:0000256" key="1">
    <source>
        <dbReference type="SAM" id="MobiDB-lite"/>
    </source>
</evidence>
<evidence type="ECO:0000259" key="4">
    <source>
        <dbReference type="PROSITE" id="PS50106"/>
    </source>
</evidence>
<dbReference type="CDD" id="cd13183">
    <property type="entry name" value="FERM_C_FRMPD1_FRMPD3_FRMPD4"/>
    <property type="match status" value="1"/>
</dbReference>
<dbReference type="InterPro" id="IPR036034">
    <property type="entry name" value="PDZ_sf"/>
</dbReference>
<dbReference type="Pfam" id="PF00373">
    <property type="entry name" value="FERM_M"/>
    <property type="match status" value="1"/>
</dbReference>
<feature type="region of interest" description="Disordered" evidence="1">
    <location>
        <begin position="691"/>
        <end position="758"/>
    </location>
</feature>
<dbReference type="InterPro" id="IPR019749">
    <property type="entry name" value="Band_41_domain"/>
</dbReference>
<reference evidence="7" key="1">
    <citation type="submission" date="2025-08" db="UniProtKB">
        <authorList>
            <consortium name="RefSeq"/>
        </authorList>
    </citation>
    <scope>IDENTIFICATION</scope>
</reference>
<dbReference type="PANTHER" id="PTHR46221:SF1">
    <property type="entry name" value="FERM AND PDZ DOMAIN-CONTAINING PROTEIN 3"/>
    <property type="match status" value="1"/>
</dbReference>
<evidence type="ECO:0000259" key="3">
    <source>
        <dbReference type="PROSITE" id="PS50057"/>
    </source>
</evidence>